<dbReference type="AlphaFoldDB" id="A0A8R1TY95"/>
<reference evidence="2" key="1">
    <citation type="submission" date="2013-10" db="EMBL/GenBank/DDBJ databases">
        <title>Genome sequencing of Onchocerca volvulus.</title>
        <authorList>
            <person name="Cotton J."/>
            <person name="Tsai J."/>
            <person name="Stanley E."/>
            <person name="Tracey A."/>
            <person name="Holroyd N."/>
            <person name="Lustigman S."/>
            <person name="Berriman M."/>
        </authorList>
    </citation>
    <scope>NUCLEOTIDE SEQUENCE</scope>
</reference>
<reference evidence="1" key="2">
    <citation type="submission" date="2022-06" db="UniProtKB">
        <authorList>
            <consortium name="EnsemblMetazoa"/>
        </authorList>
    </citation>
    <scope>IDENTIFICATION</scope>
</reference>
<protein>
    <submittedName>
        <fullName evidence="1">Uncharacterized protein</fullName>
    </submittedName>
</protein>
<dbReference type="Proteomes" id="UP000024404">
    <property type="component" value="Unassembled WGS sequence"/>
</dbReference>
<organism evidence="1 2">
    <name type="scientific">Onchocerca volvulus</name>
    <dbReference type="NCBI Taxonomy" id="6282"/>
    <lineage>
        <taxon>Eukaryota</taxon>
        <taxon>Metazoa</taxon>
        <taxon>Ecdysozoa</taxon>
        <taxon>Nematoda</taxon>
        <taxon>Chromadorea</taxon>
        <taxon>Rhabditida</taxon>
        <taxon>Spirurina</taxon>
        <taxon>Spiruromorpha</taxon>
        <taxon>Filarioidea</taxon>
        <taxon>Onchocercidae</taxon>
        <taxon>Onchocerca</taxon>
    </lineage>
</organism>
<evidence type="ECO:0000313" key="1">
    <source>
        <dbReference type="EnsemblMetazoa" id="OVOC6826.1"/>
    </source>
</evidence>
<dbReference type="EMBL" id="CMVM020000181">
    <property type="status" value="NOT_ANNOTATED_CDS"/>
    <property type="molecule type" value="Genomic_DNA"/>
</dbReference>
<accession>A0A8R1TY95</accession>
<proteinExistence type="predicted"/>
<keyword evidence="2" id="KW-1185">Reference proteome</keyword>
<sequence>MKELVDLINMNVLYYQPEYLVMEKHIGSVTLKQSDRKENSALVILSKEVHAENGIRKRSIDNGIEDIFYGNAF</sequence>
<evidence type="ECO:0000313" key="2">
    <source>
        <dbReference type="Proteomes" id="UP000024404"/>
    </source>
</evidence>
<name>A0A8R1TY95_ONCVO</name>
<dbReference type="EnsemblMetazoa" id="OVOC6826.1">
    <property type="protein sequence ID" value="OVOC6826.1"/>
    <property type="gene ID" value="WBGene00243635"/>
</dbReference>